<feature type="region of interest" description="Disordered" evidence="1">
    <location>
        <begin position="190"/>
        <end position="223"/>
    </location>
</feature>
<dbReference type="InterPro" id="IPR006578">
    <property type="entry name" value="MADF-dom"/>
</dbReference>
<gene>
    <name evidence="3" type="ORF">Fcan01_08369</name>
</gene>
<name>A0A226EHU4_FOLCA</name>
<feature type="compositionally biased region" description="Low complexity" evidence="1">
    <location>
        <begin position="190"/>
        <end position="200"/>
    </location>
</feature>
<dbReference type="OrthoDB" id="10051975at2759"/>
<feature type="domain" description="MADF" evidence="2">
    <location>
        <begin position="90"/>
        <end position="187"/>
    </location>
</feature>
<dbReference type="EMBL" id="LNIX01000003">
    <property type="protein sequence ID" value="OXA56999.1"/>
    <property type="molecule type" value="Genomic_DNA"/>
</dbReference>
<protein>
    <recommendedName>
        <fullName evidence="2">MADF domain-containing protein</fullName>
    </recommendedName>
</protein>
<evidence type="ECO:0000256" key="1">
    <source>
        <dbReference type="SAM" id="MobiDB-lite"/>
    </source>
</evidence>
<dbReference type="PANTHER" id="PTHR21505">
    <property type="entry name" value="MADF DOMAIN-CONTAINING PROTEIN-RELATED"/>
    <property type="match status" value="1"/>
</dbReference>
<proteinExistence type="predicted"/>
<reference evidence="3 4" key="1">
    <citation type="submission" date="2015-12" db="EMBL/GenBank/DDBJ databases">
        <title>The genome of Folsomia candida.</title>
        <authorList>
            <person name="Faddeeva A."/>
            <person name="Derks M.F."/>
            <person name="Anvar Y."/>
            <person name="Smit S."/>
            <person name="Van Straalen N."/>
            <person name="Roelofs D."/>
        </authorList>
    </citation>
    <scope>NUCLEOTIDE SEQUENCE [LARGE SCALE GENOMIC DNA]</scope>
    <source>
        <strain evidence="3 4">VU population</strain>
        <tissue evidence="3">Whole body</tissue>
    </source>
</reference>
<dbReference type="PROSITE" id="PS51029">
    <property type="entry name" value="MADF"/>
    <property type="match status" value="1"/>
</dbReference>
<comment type="caution">
    <text evidence="3">The sequence shown here is derived from an EMBL/GenBank/DDBJ whole genome shotgun (WGS) entry which is preliminary data.</text>
</comment>
<evidence type="ECO:0000313" key="4">
    <source>
        <dbReference type="Proteomes" id="UP000198287"/>
    </source>
</evidence>
<accession>A0A226EHU4</accession>
<feature type="compositionally biased region" description="Low complexity" evidence="1">
    <location>
        <begin position="10"/>
        <end position="25"/>
    </location>
</feature>
<dbReference type="Pfam" id="PF10545">
    <property type="entry name" value="MADF_DNA_bdg"/>
    <property type="match status" value="1"/>
</dbReference>
<organism evidence="3 4">
    <name type="scientific">Folsomia candida</name>
    <name type="common">Springtail</name>
    <dbReference type="NCBI Taxonomy" id="158441"/>
    <lineage>
        <taxon>Eukaryota</taxon>
        <taxon>Metazoa</taxon>
        <taxon>Ecdysozoa</taxon>
        <taxon>Arthropoda</taxon>
        <taxon>Hexapoda</taxon>
        <taxon>Collembola</taxon>
        <taxon>Entomobryomorpha</taxon>
        <taxon>Isotomoidea</taxon>
        <taxon>Isotomidae</taxon>
        <taxon>Proisotominae</taxon>
        <taxon>Folsomia</taxon>
    </lineage>
</organism>
<evidence type="ECO:0000259" key="2">
    <source>
        <dbReference type="PROSITE" id="PS51029"/>
    </source>
</evidence>
<dbReference type="PANTHER" id="PTHR21505:SF12">
    <property type="entry name" value="MADF DOMAIN-CONTAINING PROTEIN-RELATED"/>
    <property type="match status" value="1"/>
</dbReference>
<dbReference type="AlphaFoldDB" id="A0A226EHU4"/>
<dbReference type="SMART" id="SM00595">
    <property type="entry name" value="MADF"/>
    <property type="match status" value="1"/>
</dbReference>
<keyword evidence="4" id="KW-1185">Reference proteome</keyword>
<evidence type="ECO:0000313" key="3">
    <source>
        <dbReference type="EMBL" id="OXA56999.1"/>
    </source>
</evidence>
<sequence length="375" mass="41902">MIGAMKRKASLSLSESCSSQSPQSLNCHDTYHPSSNSSGGSGCGLDNMENKKPYLTVLGGGSGPIMSTSASAHGPKPEKRIRWDGPRTQSLIEHYRMNEYLWNPKLADYKNDKKRTQCLELWLEVNHLEKELVNEVKMKLHGLRTSFGHQLKLESSNTSDMEKDDAGGFQSKWQWYNQLSFLKETMVFRSSSSNNNHSPSDSPPPSGMDLHHAHHGGHHDESESIKMELNAPLNMQVLSYSHPSHHSQPHEIPEYLVQQAHHHSQPQPHNLSVSAVPVPMQAHDQTHPSLLAHSRKDEDDPLSYHHGRITATPPMAHMNLSSSHSQPPSVKSLDTKVLVVAALVPATNDQDPQLVKNWDALLKKLLIIYTPNTKK</sequence>
<feature type="region of interest" description="Disordered" evidence="1">
    <location>
        <begin position="1"/>
        <end position="45"/>
    </location>
</feature>
<dbReference type="Proteomes" id="UP000198287">
    <property type="component" value="Unassembled WGS sequence"/>
</dbReference>